<protein>
    <submittedName>
        <fullName evidence="6">TetR/AcrR family transcriptional regulator</fullName>
    </submittedName>
</protein>
<dbReference type="Gene3D" id="1.10.357.10">
    <property type="entry name" value="Tetracycline Repressor, domain 2"/>
    <property type="match status" value="1"/>
</dbReference>
<dbReference type="PROSITE" id="PS50977">
    <property type="entry name" value="HTH_TETR_2"/>
    <property type="match status" value="1"/>
</dbReference>
<keyword evidence="1" id="KW-0805">Transcription regulation</keyword>
<evidence type="ECO:0000256" key="1">
    <source>
        <dbReference type="ARBA" id="ARBA00023015"/>
    </source>
</evidence>
<dbReference type="InterPro" id="IPR036271">
    <property type="entry name" value="Tet_transcr_reg_TetR-rel_C_sf"/>
</dbReference>
<name>A0ABY3RZ54_9MICO</name>
<dbReference type="PANTHER" id="PTHR47506">
    <property type="entry name" value="TRANSCRIPTIONAL REGULATORY PROTEIN"/>
    <property type="match status" value="1"/>
</dbReference>
<dbReference type="InterPro" id="IPR009057">
    <property type="entry name" value="Homeodomain-like_sf"/>
</dbReference>
<evidence type="ECO:0000256" key="2">
    <source>
        <dbReference type="ARBA" id="ARBA00023125"/>
    </source>
</evidence>
<dbReference type="InterPro" id="IPR001647">
    <property type="entry name" value="HTH_TetR"/>
</dbReference>
<organism evidence="6 7">
    <name type="scientific">Microbacterium resistens</name>
    <dbReference type="NCBI Taxonomy" id="156977"/>
    <lineage>
        <taxon>Bacteria</taxon>
        <taxon>Bacillati</taxon>
        <taxon>Actinomycetota</taxon>
        <taxon>Actinomycetes</taxon>
        <taxon>Micrococcales</taxon>
        <taxon>Microbacteriaceae</taxon>
        <taxon>Microbacterium</taxon>
    </lineage>
</organism>
<feature type="DNA-binding region" description="H-T-H motif" evidence="4">
    <location>
        <begin position="29"/>
        <end position="48"/>
    </location>
</feature>
<feature type="domain" description="HTH tetR-type" evidence="5">
    <location>
        <begin position="6"/>
        <end position="66"/>
    </location>
</feature>
<dbReference type="PRINTS" id="PR00455">
    <property type="entry name" value="HTHTETR"/>
</dbReference>
<dbReference type="RefSeq" id="WP_231821486.1">
    <property type="nucleotide sequence ID" value="NZ_CP082781.1"/>
</dbReference>
<evidence type="ECO:0000256" key="3">
    <source>
        <dbReference type="ARBA" id="ARBA00023163"/>
    </source>
</evidence>
<dbReference type="Proteomes" id="UP001199642">
    <property type="component" value="Chromosome"/>
</dbReference>
<keyword evidence="2 4" id="KW-0238">DNA-binding</keyword>
<dbReference type="SUPFAM" id="SSF48498">
    <property type="entry name" value="Tetracyclin repressor-like, C-terminal domain"/>
    <property type="match status" value="1"/>
</dbReference>
<evidence type="ECO:0000313" key="7">
    <source>
        <dbReference type="Proteomes" id="UP001199642"/>
    </source>
</evidence>
<dbReference type="Pfam" id="PF00440">
    <property type="entry name" value="TetR_N"/>
    <property type="match status" value="1"/>
</dbReference>
<evidence type="ECO:0000313" key="6">
    <source>
        <dbReference type="EMBL" id="UGS28373.1"/>
    </source>
</evidence>
<reference evidence="6 7" key="1">
    <citation type="submission" date="2023-01" db="EMBL/GenBank/DDBJ databases">
        <title>Characterization of estradiol degrading bacteria Microbacterium sp. MZT7 and reveal degrading genes through genome analysis.</title>
        <authorList>
            <person name="Hao P."/>
            <person name="Gao Y."/>
        </authorList>
    </citation>
    <scope>NUCLEOTIDE SEQUENCE [LARGE SCALE GENOMIC DNA]</scope>
    <source>
        <strain evidence="6 7">MZT7</strain>
    </source>
</reference>
<dbReference type="SUPFAM" id="SSF46689">
    <property type="entry name" value="Homeodomain-like"/>
    <property type="match status" value="1"/>
</dbReference>
<evidence type="ECO:0000256" key="4">
    <source>
        <dbReference type="PROSITE-ProRule" id="PRU00335"/>
    </source>
</evidence>
<keyword evidence="7" id="KW-1185">Reference proteome</keyword>
<keyword evidence="3" id="KW-0804">Transcription</keyword>
<evidence type="ECO:0000259" key="5">
    <source>
        <dbReference type="PROSITE" id="PS50977"/>
    </source>
</evidence>
<dbReference type="PANTHER" id="PTHR47506:SF1">
    <property type="entry name" value="HTH-TYPE TRANSCRIPTIONAL REGULATOR YJDC"/>
    <property type="match status" value="1"/>
</dbReference>
<accession>A0ABY3RZ54</accession>
<gene>
    <name evidence="6" type="ORF">K8F61_09560</name>
</gene>
<sequence>MARPESFDREAVVRAARNLFWSTGYESSSIADIEMATGLSRSSIYNAFGSKRGLFDEAVQSYLEEVVRPRLRPLAVGAIAVDAIATYLSELHAMFRTGESMAASQGCLLVNTARSALANDPQITRAIRDYLSELHSALESGILARRPELDVPAASCLADAVTGLVVAAFSVARVDVSQSARCIETALDLLDQRRVAIASVPR</sequence>
<proteinExistence type="predicted"/>
<dbReference type="EMBL" id="CP082781">
    <property type="protein sequence ID" value="UGS28373.1"/>
    <property type="molecule type" value="Genomic_DNA"/>
</dbReference>